<dbReference type="RefSeq" id="WP_173222098.1">
    <property type="nucleotide sequence ID" value="NZ_CP048104.1"/>
</dbReference>
<dbReference type="AlphaFoldDB" id="A0A7D3XID2"/>
<proteinExistence type="predicted"/>
<evidence type="ECO:0000313" key="2">
    <source>
        <dbReference type="EMBL" id="QKG84424.1"/>
    </source>
</evidence>
<reference evidence="2 3" key="1">
    <citation type="submission" date="2020-01" db="EMBL/GenBank/DDBJ databases">
        <authorList>
            <person name="Gulvik C.A."/>
            <person name="Batra D.G."/>
        </authorList>
    </citation>
    <scope>NUCLEOTIDE SEQUENCE [LARGE SCALE GENOMIC DNA]</scope>
    <source>
        <strain evidence="2 3">W9323</strain>
    </source>
</reference>
<keyword evidence="3" id="KW-1185">Reference proteome</keyword>
<feature type="transmembrane region" description="Helical" evidence="1">
    <location>
        <begin position="67"/>
        <end position="89"/>
    </location>
</feature>
<feature type="transmembrane region" description="Helical" evidence="1">
    <location>
        <begin position="12"/>
        <end position="30"/>
    </location>
</feature>
<feature type="transmembrane region" description="Helical" evidence="1">
    <location>
        <begin position="42"/>
        <end position="61"/>
    </location>
</feature>
<dbReference type="Proteomes" id="UP000503088">
    <property type="component" value="Chromosome"/>
</dbReference>
<gene>
    <name evidence="2" type="ORF">GXN76_07990</name>
</gene>
<organism evidence="2 3">
    <name type="scientific">Kroppenstedtia pulmonis</name>
    <dbReference type="NCBI Taxonomy" id="1380685"/>
    <lineage>
        <taxon>Bacteria</taxon>
        <taxon>Bacillati</taxon>
        <taxon>Bacillota</taxon>
        <taxon>Bacilli</taxon>
        <taxon>Bacillales</taxon>
        <taxon>Thermoactinomycetaceae</taxon>
        <taxon>Kroppenstedtia</taxon>
    </lineage>
</organism>
<dbReference type="KEGG" id="kpul:GXN76_07990"/>
<evidence type="ECO:0000256" key="1">
    <source>
        <dbReference type="SAM" id="Phobius"/>
    </source>
</evidence>
<evidence type="ECO:0000313" key="3">
    <source>
        <dbReference type="Proteomes" id="UP000503088"/>
    </source>
</evidence>
<keyword evidence="1" id="KW-0812">Transmembrane</keyword>
<feature type="transmembrane region" description="Helical" evidence="1">
    <location>
        <begin position="110"/>
        <end position="129"/>
    </location>
</feature>
<dbReference type="EMBL" id="CP048104">
    <property type="protein sequence ID" value="QKG84424.1"/>
    <property type="molecule type" value="Genomic_DNA"/>
</dbReference>
<sequence>MNWTGWPLDRILILFVSLAFILLFIQVTLFHYRQNFHQKAMWLPVLASPLFFLTGIALTFYKAPWLSTTFLILMWFGILDGLIGFFYHFRGVGIRVGGWKLRNFLIGPPVILPLMFAALSGLGLIAMYWR</sequence>
<accession>A0A7D3XID2</accession>
<keyword evidence="1" id="KW-0472">Membrane</keyword>
<name>A0A7D3XID2_9BACL</name>
<protein>
    <submittedName>
        <fullName evidence="2">Uncharacterized protein</fullName>
    </submittedName>
</protein>
<keyword evidence="1" id="KW-1133">Transmembrane helix</keyword>